<dbReference type="AlphaFoldDB" id="S7MQW6"/>
<proteinExistence type="predicted"/>
<evidence type="ECO:0000256" key="1">
    <source>
        <dbReference type="SAM" id="MobiDB-lite"/>
    </source>
</evidence>
<dbReference type="Proteomes" id="UP000052978">
    <property type="component" value="Unassembled WGS sequence"/>
</dbReference>
<evidence type="ECO:0000313" key="3">
    <source>
        <dbReference type="Proteomes" id="UP000052978"/>
    </source>
</evidence>
<organism evidence="2 3">
    <name type="scientific">Myotis brandtii</name>
    <name type="common">Brandt's bat</name>
    <dbReference type="NCBI Taxonomy" id="109478"/>
    <lineage>
        <taxon>Eukaryota</taxon>
        <taxon>Metazoa</taxon>
        <taxon>Chordata</taxon>
        <taxon>Craniata</taxon>
        <taxon>Vertebrata</taxon>
        <taxon>Euteleostomi</taxon>
        <taxon>Mammalia</taxon>
        <taxon>Eutheria</taxon>
        <taxon>Laurasiatheria</taxon>
        <taxon>Chiroptera</taxon>
        <taxon>Yangochiroptera</taxon>
        <taxon>Vespertilionidae</taxon>
        <taxon>Myotis</taxon>
    </lineage>
</organism>
<accession>S7MQW6</accession>
<sequence>MHTCVRRIRYTETRTAPPLFLPNSRVTVQIEGNAAVPLRFPGRARVPTGSLPRPPSLLRSALPAQVSPGYAFHKFERADRSNPGYQAREDGAPCARIGEAARIPPPPVSGTRNRSELRGPNRPKPPHVEGCTSDYDTKRGEARTPGLRTPLSTLAAPAHFTLTIHFLDTERLPPLFHSFPSEPPSPPIP</sequence>
<keyword evidence="3" id="KW-1185">Reference proteome</keyword>
<dbReference type="EMBL" id="KE162055">
    <property type="protein sequence ID" value="EPQ06754.1"/>
    <property type="molecule type" value="Genomic_DNA"/>
</dbReference>
<protein>
    <submittedName>
        <fullName evidence="2">Uncharacterized protein</fullName>
    </submittedName>
</protein>
<feature type="region of interest" description="Disordered" evidence="1">
    <location>
        <begin position="97"/>
        <end position="150"/>
    </location>
</feature>
<gene>
    <name evidence="2" type="ORF">D623_10029128</name>
</gene>
<reference evidence="2 3" key="1">
    <citation type="journal article" date="2013" name="Nat. Commun.">
        <title>Genome analysis reveals insights into physiology and longevity of the Brandt's bat Myotis brandtii.</title>
        <authorList>
            <person name="Seim I."/>
            <person name="Fang X."/>
            <person name="Xiong Z."/>
            <person name="Lobanov A.V."/>
            <person name="Huang Z."/>
            <person name="Ma S."/>
            <person name="Feng Y."/>
            <person name="Turanov A.A."/>
            <person name="Zhu Y."/>
            <person name="Lenz T.L."/>
            <person name="Gerashchenko M.V."/>
            <person name="Fan D."/>
            <person name="Hee Yim S."/>
            <person name="Yao X."/>
            <person name="Jordan D."/>
            <person name="Xiong Y."/>
            <person name="Ma Y."/>
            <person name="Lyapunov A.N."/>
            <person name="Chen G."/>
            <person name="Kulakova O.I."/>
            <person name="Sun Y."/>
            <person name="Lee S.G."/>
            <person name="Bronson R.T."/>
            <person name="Moskalev A.A."/>
            <person name="Sunyaev S.R."/>
            <person name="Zhang G."/>
            <person name="Krogh A."/>
            <person name="Wang J."/>
            <person name="Gladyshev V.N."/>
        </authorList>
    </citation>
    <scope>NUCLEOTIDE SEQUENCE [LARGE SCALE GENOMIC DNA]</scope>
</reference>
<evidence type="ECO:0000313" key="2">
    <source>
        <dbReference type="EMBL" id="EPQ06754.1"/>
    </source>
</evidence>
<name>S7MQW6_MYOBR</name>